<dbReference type="Gene3D" id="2.20.100.10">
    <property type="entry name" value="Thrombospondin type-1 (TSP1) repeat"/>
    <property type="match status" value="1"/>
</dbReference>
<keyword evidence="8" id="KW-0130">Cell adhesion</keyword>
<evidence type="ECO:0000256" key="13">
    <source>
        <dbReference type="ARBA" id="ARBA00046496"/>
    </source>
</evidence>
<dbReference type="GO" id="GO:0008201">
    <property type="term" value="F:heparin binding"/>
    <property type="evidence" value="ECO:0007669"/>
    <property type="project" value="UniProtKB-KW"/>
</dbReference>
<dbReference type="SUPFAM" id="SSF82895">
    <property type="entry name" value="TSP-1 type 1 repeat"/>
    <property type="match status" value="1"/>
</dbReference>
<dbReference type="KEGG" id="bbis:104988386"/>
<comment type="similarity">
    <text evidence="2">Belongs to the CCN family.</text>
</comment>
<evidence type="ECO:0000256" key="8">
    <source>
        <dbReference type="ARBA" id="ARBA00022889"/>
    </source>
</evidence>
<evidence type="ECO:0000256" key="16">
    <source>
        <dbReference type="SAM" id="MobiDB-lite"/>
    </source>
</evidence>
<comment type="subunit">
    <text evidence="13">Monomer. Interacts with TSKU.</text>
</comment>
<keyword evidence="9" id="KW-1015">Disulfide bond</keyword>
<evidence type="ECO:0000256" key="6">
    <source>
        <dbReference type="ARBA" id="ARBA00022674"/>
    </source>
</evidence>
<dbReference type="Pfam" id="PF00093">
    <property type="entry name" value="VWC"/>
    <property type="match status" value="1"/>
</dbReference>
<dbReference type="GO" id="GO:0031012">
    <property type="term" value="C:extracellular matrix"/>
    <property type="evidence" value="ECO:0007669"/>
    <property type="project" value="TreeGrafter"/>
</dbReference>
<dbReference type="RefSeq" id="XP_010837992.1">
    <property type="nucleotide sequence ID" value="XM_010839690.1"/>
</dbReference>
<organism evidence="19 20">
    <name type="scientific">Bison bison bison</name>
    <name type="common">North American plains bison</name>
    <dbReference type="NCBI Taxonomy" id="43346"/>
    <lineage>
        <taxon>Eukaryota</taxon>
        <taxon>Metazoa</taxon>
        <taxon>Chordata</taxon>
        <taxon>Craniata</taxon>
        <taxon>Vertebrata</taxon>
        <taxon>Euteleostomi</taxon>
        <taxon>Mammalia</taxon>
        <taxon>Eutheria</taxon>
        <taxon>Laurasiatheria</taxon>
        <taxon>Artiodactyla</taxon>
        <taxon>Ruminantia</taxon>
        <taxon>Pecora</taxon>
        <taxon>Bovidae</taxon>
        <taxon>Bovinae</taxon>
        <taxon>Bison</taxon>
    </lineage>
</organism>
<dbReference type="GO" id="GO:0007165">
    <property type="term" value="P:signal transduction"/>
    <property type="evidence" value="ECO:0007669"/>
    <property type="project" value="InterPro"/>
</dbReference>
<keyword evidence="4" id="KW-0272">Extracellular matrix</keyword>
<evidence type="ECO:0000256" key="5">
    <source>
        <dbReference type="ARBA" id="ARBA00022634"/>
    </source>
</evidence>
<dbReference type="GO" id="GO:0007155">
    <property type="term" value="P:cell adhesion"/>
    <property type="evidence" value="ECO:0007669"/>
    <property type="project" value="UniProtKB-KW"/>
</dbReference>
<evidence type="ECO:0000256" key="10">
    <source>
        <dbReference type="ARBA" id="ARBA00039943"/>
    </source>
</evidence>
<dbReference type="InterPro" id="IPR006208">
    <property type="entry name" value="Glyco_hormone_CN"/>
</dbReference>
<feature type="domain" description="CTCK" evidence="17">
    <location>
        <begin position="308"/>
        <end position="382"/>
    </location>
</feature>
<evidence type="ECO:0000256" key="7">
    <source>
        <dbReference type="ARBA" id="ARBA00022729"/>
    </source>
</evidence>
<evidence type="ECO:0000313" key="19">
    <source>
        <dbReference type="Proteomes" id="UP000515208"/>
    </source>
</evidence>
<dbReference type="GO" id="GO:0045597">
    <property type="term" value="P:positive regulation of cell differentiation"/>
    <property type="evidence" value="ECO:0007669"/>
    <property type="project" value="TreeGrafter"/>
</dbReference>
<dbReference type="GO" id="GO:0005178">
    <property type="term" value="F:integrin binding"/>
    <property type="evidence" value="ECO:0007669"/>
    <property type="project" value="TreeGrafter"/>
</dbReference>
<keyword evidence="6" id="KW-0358">Heparin-binding</keyword>
<accession>A0A6P3HF55</accession>
<evidence type="ECO:0000256" key="15">
    <source>
        <dbReference type="PROSITE-ProRule" id="PRU00039"/>
    </source>
</evidence>
<evidence type="ECO:0000259" key="18">
    <source>
        <dbReference type="PROSITE" id="PS50184"/>
    </source>
</evidence>
<dbReference type="PROSITE" id="PS01185">
    <property type="entry name" value="CTCK_1"/>
    <property type="match status" value="1"/>
</dbReference>
<proteinExistence type="inferred from homology"/>
<dbReference type="PROSITE" id="PS50092">
    <property type="entry name" value="TSP1"/>
    <property type="match status" value="1"/>
</dbReference>
<dbReference type="InterPro" id="IPR000884">
    <property type="entry name" value="TSP1_rpt"/>
</dbReference>
<comment type="subcellular location">
    <subcellularLocation>
        <location evidence="1">Secreted</location>
        <location evidence="1">Extracellular space</location>
        <location evidence="1">Extracellular matrix</location>
    </subcellularLocation>
</comment>
<comment type="function">
    <text evidence="14">Major connective tissue mitoattractant secreted by vascular endothelial cells. Promotes proliferation and differentiation of chondrocytes. Is involved in the stimulation of osteoblast differentiation and has a critical role in osteogenesis. Mediates heparin- and divalent cation-dependent cell adhesion in many cell types including fibroblasts, myofibroblasts, endothelial and epithelial cells. Enhances fibroblast growth factor-induced DNA synthesis.</text>
</comment>
<reference evidence="20" key="1">
    <citation type="submission" date="2025-08" db="UniProtKB">
        <authorList>
            <consortium name="RefSeq"/>
        </authorList>
    </citation>
    <scope>IDENTIFICATION</scope>
    <source>
        <tissue evidence="20">Blood</tissue>
    </source>
</reference>
<name>A0A6P3HF55_BISBB</name>
<dbReference type="PROSITE" id="PS01225">
    <property type="entry name" value="CTCK_2"/>
    <property type="match status" value="1"/>
</dbReference>
<evidence type="ECO:0000256" key="12">
    <source>
        <dbReference type="ARBA" id="ARBA00042353"/>
    </source>
</evidence>
<dbReference type="PANTHER" id="PTHR11348">
    <property type="entry name" value="CONNECTIVE TISSUE GROWTH FACTOR-RELATED"/>
    <property type="match status" value="1"/>
</dbReference>
<evidence type="ECO:0000256" key="3">
    <source>
        <dbReference type="ARBA" id="ARBA00022525"/>
    </source>
</evidence>
<dbReference type="GO" id="GO:0005615">
    <property type="term" value="C:extracellular space"/>
    <property type="evidence" value="ECO:0007669"/>
    <property type="project" value="TreeGrafter"/>
</dbReference>
<gene>
    <name evidence="20" type="primary">CTGF</name>
</gene>
<dbReference type="PROSITE" id="PS50184">
    <property type="entry name" value="VWFC_2"/>
    <property type="match status" value="1"/>
</dbReference>
<dbReference type="OrthoDB" id="365605at2759"/>
<evidence type="ECO:0000256" key="14">
    <source>
        <dbReference type="ARBA" id="ARBA00093340"/>
    </source>
</evidence>
<dbReference type="GO" id="GO:0071897">
    <property type="term" value="P:DNA biosynthetic process"/>
    <property type="evidence" value="ECO:0007669"/>
    <property type="project" value="UniProtKB-KW"/>
</dbReference>
<dbReference type="SMART" id="SM00041">
    <property type="entry name" value="CT"/>
    <property type="match status" value="1"/>
</dbReference>
<dbReference type="SMART" id="SM00209">
    <property type="entry name" value="TSP1"/>
    <property type="match status" value="1"/>
</dbReference>
<dbReference type="Pfam" id="PF19035">
    <property type="entry name" value="TSP1_CCN"/>
    <property type="match status" value="1"/>
</dbReference>
<dbReference type="PROSITE" id="PS01208">
    <property type="entry name" value="VWFC_1"/>
    <property type="match status" value="1"/>
</dbReference>
<keyword evidence="7" id="KW-0732">Signal</keyword>
<evidence type="ECO:0000313" key="20">
    <source>
        <dbReference type="RefSeq" id="XP_010837992.1"/>
    </source>
</evidence>
<dbReference type="GeneID" id="104988386"/>
<dbReference type="InterPro" id="IPR043973">
    <property type="entry name" value="TSP1_CCN"/>
</dbReference>
<dbReference type="SMART" id="SM00214">
    <property type="entry name" value="VWC"/>
    <property type="match status" value="1"/>
</dbReference>
<dbReference type="InterPro" id="IPR006207">
    <property type="entry name" value="Cys_knot_C"/>
</dbReference>
<dbReference type="InterPro" id="IPR001007">
    <property type="entry name" value="VWF_dom"/>
</dbReference>
<evidence type="ECO:0000256" key="9">
    <source>
        <dbReference type="ARBA" id="ARBA00023157"/>
    </source>
</evidence>
<keyword evidence="19" id="KW-1185">Reference proteome</keyword>
<comment type="caution">
    <text evidence="15">Lacks conserved residue(s) required for the propagation of feature annotation.</text>
</comment>
<feature type="region of interest" description="Disordered" evidence="16">
    <location>
        <begin position="100"/>
        <end position="123"/>
    </location>
</feature>
<dbReference type="AlphaFoldDB" id="A0A6P3HF55"/>
<dbReference type="InterPro" id="IPR036383">
    <property type="entry name" value="TSP1_rpt_sf"/>
</dbReference>
<dbReference type="Pfam" id="PF00007">
    <property type="entry name" value="Cys_knot"/>
    <property type="match status" value="1"/>
</dbReference>
<evidence type="ECO:0000256" key="1">
    <source>
        <dbReference type="ARBA" id="ARBA00004498"/>
    </source>
</evidence>
<evidence type="ECO:0000256" key="2">
    <source>
        <dbReference type="ARBA" id="ARBA00008125"/>
    </source>
</evidence>
<dbReference type="CTD" id="1490"/>
<sequence>MPWQPLAGSSSISWSGKICWTGEERPVQREGFVLSSTTTAPATAPSTVPSSASPHCKVKLVHSLCEDRLEVCLPTYSVESKQWESQESTTFGNSWVKQMSKKNQQRAVGNDEDTTKDSFGQNQLSSSIREKRLNALLHPPPLFPSSPSAKDGAPCVFGGTVYQSGESFQSSCKYQCTCLDGSVGCVPLCSVDVRLPSPDCPFPRRVKLPGKCCEEWVCDEPKEHTVVGPALAAYRPEDTFGPDPTMIRANCLVQTTEWSACSKTCGMGISTRVTNDNAFCRLEKQSRLCMVRPCEADLEENIKKGKKCIRTPKISKPIKFELSGCTSMKTYRAKFCGVCTDGRCCTPHRTTTLPVEFKCPDGEVMKKSMMFIKTCACHYNCPGDNDIFESLYYRKMYGDMA</sequence>
<keyword evidence="3" id="KW-0964">Secreted</keyword>
<evidence type="ECO:0000256" key="4">
    <source>
        <dbReference type="ARBA" id="ARBA00022530"/>
    </source>
</evidence>
<dbReference type="Proteomes" id="UP000515208">
    <property type="component" value="Unplaced"/>
</dbReference>
<dbReference type="FunFam" id="2.20.100.10:FF:000036">
    <property type="entry name" value="Connective tissue growth factor (Predicted)"/>
    <property type="match status" value="1"/>
</dbReference>
<protein>
    <recommendedName>
        <fullName evidence="10">CCN family member 2</fullName>
    </recommendedName>
    <alternativeName>
        <fullName evidence="12">Cellular communication network factor 2</fullName>
    </alternativeName>
    <alternativeName>
        <fullName evidence="11">Connective tissue growth factor</fullName>
    </alternativeName>
</protein>
<feature type="domain" description="VWFC" evidence="18">
    <location>
        <begin position="153"/>
        <end position="219"/>
    </location>
</feature>
<dbReference type="InterPro" id="IPR050941">
    <property type="entry name" value="CCN"/>
</dbReference>
<dbReference type="SUPFAM" id="SSF57603">
    <property type="entry name" value="FnI-like domain"/>
    <property type="match status" value="1"/>
</dbReference>
<evidence type="ECO:0000259" key="17">
    <source>
        <dbReference type="PROSITE" id="PS01225"/>
    </source>
</evidence>
<keyword evidence="5" id="KW-0237">DNA synthesis</keyword>
<dbReference type="PANTHER" id="PTHR11348:SF7">
    <property type="entry name" value="CCN FAMILY MEMBER 2"/>
    <property type="match status" value="1"/>
</dbReference>
<evidence type="ECO:0000256" key="11">
    <source>
        <dbReference type="ARBA" id="ARBA00041320"/>
    </source>
</evidence>